<dbReference type="PROSITE" id="PS01032">
    <property type="entry name" value="PPM_1"/>
    <property type="match status" value="1"/>
</dbReference>
<dbReference type="Pfam" id="PF00481">
    <property type="entry name" value="PP2C"/>
    <property type="match status" value="2"/>
</dbReference>
<name>A0A0W0FGR1_MONRR</name>
<dbReference type="PROSITE" id="PS51746">
    <property type="entry name" value="PPM_2"/>
    <property type="match status" value="1"/>
</dbReference>
<dbReference type="AlphaFoldDB" id="A0A0W0FGR1"/>
<evidence type="ECO:0000313" key="8">
    <source>
        <dbReference type="EMBL" id="KTB35527.1"/>
    </source>
</evidence>
<dbReference type="SUPFAM" id="SSF81606">
    <property type="entry name" value="PP2C-like"/>
    <property type="match status" value="1"/>
</dbReference>
<dbReference type="PANTHER" id="PTHR13832:SF837">
    <property type="entry name" value="PROTEIN PHOSPHATASE 2C-LIKE DOMAIN-CONTAINING PROTEIN 1"/>
    <property type="match status" value="1"/>
</dbReference>
<keyword evidence="4 5" id="KW-0904">Protein phosphatase</keyword>
<dbReference type="InterPro" id="IPR000222">
    <property type="entry name" value="PP2C_BS"/>
</dbReference>
<sequence>MSPSPQVPSSLTHATVSRAVFPSAVTTPSDPSQNAQSEPITVTSGSTTFGTLNQLPSGNMSFSIGIKAAQGIRNTMEDTHAFVVDFDNVHGQAFFAVFDGHGNKTVSEWCGTNFHKFLLETIHDHPDLPVMQLLQEAFSRVDNTLGKMSEGNNELSDSGSTAVVAFLRYEDEDGTQKSFKASQFKRVGSRETLESVQSQNILKEPPSIARRVWYCANAGDARAVLCRNGVASRLTHDHKAADEDEKARIREAGGIVLRGRVLGALAVSRSLGDHVRYENFRLKDYVIGTPFISRTELREDDEFCIIACDGLWDVVTDQQAVDMIRYQNDAQKASETLVNYALTNDYLLSRDNVTVMVVRFTNSPKV</sequence>
<evidence type="ECO:0000256" key="6">
    <source>
        <dbReference type="SAM" id="MobiDB-lite"/>
    </source>
</evidence>
<protein>
    <recommendedName>
        <fullName evidence="7">PPM-type phosphatase domain-containing protein</fullName>
    </recommendedName>
</protein>
<dbReference type="EMBL" id="LATX01001986">
    <property type="protein sequence ID" value="KTB35527.1"/>
    <property type="molecule type" value="Genomic_DNA"/>
</dbReference>
<evidence type="ECO:0000256" key="4">
    <source>
        <dbReference type="ARBA" id="ARBA00022912"/>
    </source>
</evidence>
<gene>
    <name evidence="8" type="ORF">WG66_11692</name>
</gene>
<evidence type="ECO:0000256" key="3">
    <source>
        <dbReference type="ARBA" id="ARBA00022801"/>
    </source>
</evidence>
<dbReference type="CDD" id="cd00143">
    <property type="entry name" value="PP2Cc"/>
    <property type="match status" value="1"/>
</dbReference>
<dbReference type="Proteomes" id="UP000054988">
    <property type="component" value="Unassembled WGS sequence"/>
</dbReference>
<evidence type="ECO:0000256" key="5">
    <source>
        <dbReference type="RuleBase" id="RU003465"/>
    </source>
</evidence>
<evidence type="ECO:0000259" key="7">
    <source>
        <dbReference type="PROSITE" id="PS51746"/>
    </source>
</evidence>
<comment type="caution">
    <text evidence="8">The sequence shown here is derived from an EMBL/GenBank/DDBJ whole genome shotgun (WGS) entry which is preliminary data.</text>
</comment>
<feature type="compositionally biased region" description="Polar residues" evidence="6">
    <location>
        <begin position="24"/>
        <end position="47"/>
    </location>
</feature>
<accession>A0A0W0FGR1</accession>
<reference evidence="8 9" key="1">
    <citation type="submission" date="2015-12" db="EMBL/GenBank/DDBJ databases">
        <title>Draft genome sequence of Moniliophthora roreri, the causal agent of frosty pod rot of cacao.</title>
        <authorList>
            <person name="Aime M.C."/>
            <person name="Diaz-Valderrama J.R."/>
            <person name="Kijpornyongpan T."/>
            <person name="Phillips-Mora W."/>
        </authorList>
    </citation>
    <scope>NUCLEOTIDE SEQUENCE [LARGE SCALE GENOMIC DNA]</scope>
    <source>
        <strain evidence="8 9">MCA 2952</strain>
    </source>
</reference>
<feature type="domain" description="PPM-type phosphatase" evidence="7">
    <location>
        <begin position="63"/>
        <end position="360"/>
    </location>
</feature>
<dbReference type="InterPro" id="IPR001932">
    <property type="entry name" value="PPM-type_phosphatase-like_dom"/>
</dbReference>
<keyword evidence="3 5" id="KW-0378">Hydrolase</keyword>
<dbReference type="InterPro" id="IPR015655">
    <property type="entry name" value="PP2C"/>
</dbReference>
<dbReference type="GO" id="GO:0004722">
    <property type="term" value="F:protein serine/threonine phosphatase activity"/>
    <property type="evidence" value="ECO:0007669"/>
    <property type="project" value="InterPro"/>
</dbReference>
<evidence type="ECO:0000256" key="2">
    <source>
        <dbReference type="ARBA" id="ARBA00022723"/>
    </source>
</evidence>
<organism evidence="8 9">
    <name type="scientific">Moniliophthora roreri</name>
    <name type="common">Frosty pod rot fungus</name>
    <name type="synonym">Monilia roreri</name>
    <dbReference type="NCBI Taxonomy" id="221103"/>
    <lineage>
        <taxon>Eukaryota</taxon>
        <taxon>Fungi</taxon>
        <taxon>Dikarya</taxon>
        <taxon>Basidiomycota</taxon>
        <taxon>Agaricomycotina</taxon>
        <taxon>Agaricomycetes</taxon>
        <taxon>Agaricomycetidae</taxon>
        <taxon>Agaricales</taxon>
        <taxon>Marasmiineae</taxon>
        <taxon>Marasmiaceae</taxon>
        <taxon>Moniliophthora</taxon>
    </lineage>
</organism>
<evidence type="ECO:0000313" key="9">
    <source>
        <dbReference type="Proteomes" id="UP000054988"/>
    </source>
</evidence>
<keyword evidence="2" id="KW-0479">Metal-binding</keyword>
<dbReference type="SMART" id="SM00332">
    <property type="entry name" value="PP2Cc"/>
    <property type="match status" value="1"/>
</dbReference>
<comment type="similarity">
    <text evidence="1 5">Belongs to the PP2C family.</text>
</comment>
<proteinExistence type="inferred from homology"/>
<dbReference type="Gene3D" id="3.60.40.10">
    <property type="entry name" value="PPM-type phosphatase domain"/>
    <property type="match status" value="1"/>
</dbReference>
<dbReference type="InterPro" id="IPR036457">
    <property type="entry name" value="PPM-type-like_dom_sf"/>
</dbReference>
<feature type="region of interest" description="Disordered" evidence="6">
    <location>
        <begin position="22"/>
        <end position="47"/>
    </location>
</feature>
<dbReference type="eggNOG" id="KOG0698">
    <property type="taxonomic scope" value="Eukaryota"/>
</dbReference>
<dbReference type="GO" id="GO:0046872">
    <property type="term" value="F:metal ion binding"/>
    <property type="evidence" value="ECO:0007669"/>
    <property type="project" value="UniProtKB-KW"/>
</dbReference>
<evidence type="ECO:0000256" key="1">
    <source>
        <dbReference type="ARBA" id="ARBA00006702"/>
    </source>
</evidence>
<dbReference type="PANTHER" id="PTHR13832">
    <property type="entry name" value="PROTEIN PHOSPHATASE 2C"/>
    <property type="match status" value="1"/>
</dbReference>